<dbReference type="PANTHER" id="PTHR48025">
    <property type="entry name" value="OS02G0815200 PROTEIN"/>
    <property type="match status" value="1"/>
</dbReference>
<dbReference type="InterPro" id="IPR000504">
    <property type="entry name" value="RRM_dom"/>
</dbReference>
<dbReference type="Pfam" id="PF00076">
    <property type="entry name" value="RRM_1"/>
    <property type="match status" value="1"/>
</dbReference>
<keyword evidence="1 2" id="KW-0694">RNA-binding</keyword>
<dbReference type="Gene3D" id="3.30.70.330">
    <property type="match status" value="1"/>
</dbReference>
<reference evidence="4" key="1">
    <citation type="submission" date="2023-03" db="EMBL/GenBank/DDBJ databases">
        <title>Mating type loci evolution in Malassezia.</title>
        <authorList>
            <person name="Coelho M.A."/>
        </authorList>
    </citation>
    <scope>NUCLEOTIDE SEQUENCE</scope>
    <source>
        <strain evidence="4">CBS 9431</strain>
    </source>
</reference>
<dbReference type="SUPFAM" id="SSF54928">
    <property type="entry name" value="RNA-binding domain, RBD"/>
    <property type="match status" value="2"/>
</dbReference>
<dbReference type="GO" id="GO:0005634">
    <property type="term" value="C:nucleus"/>
    <property type="evidence" value="ECO:0007669"/>
    <property type="project" value="TreeGrafter"/>
</dbReference>
<evidence type="ECO:0000313" key="5">
    <source>
        <dbReference type="Proteomes" id="UP001217754"/>
    </source>
</evidence>
<dbReference type="InterPro" id="IPR012677">
    <property type="entry name" value="Nucleotide-bd_a/b_plait_sf"/>
</dbReference>
<protein>
    <recommendedName>
        <fullName evidence="3">RRM domain-containing protein</fullName>
    </recommendedName>
</protein>
<proteinExistence type="predicted"/>
<evidence type="ECO:0000313" key="4">
    <source>
        <dbReference type="EMBL" id="WFD37700.1"/>
    </source>
</evidence>
<dbReference type="EMBL" id="CP119958">
    <property type="protein sequence ID" value="WFD37700.1"/>
    <property type="molecule type" value="Genomic_DNA"/>
</dbReference>
<dbReference type="PROSITE" id="PS50102">
    <property type="entry name" value="RRM"/>
    <property type="match status" value="1"/>
</dbReference>
<dbReference type="InterPro" id="IPR035979">
    <property type="entry name" value="RBD_domain_sf"/>
</dbReference>
<dbReference type="GeneID" id="85224296"/>
<dbReference type="PANTHER" id="PTHR48025:SF1">
    <property type="entry name" value="RRM DOMAIN-CONTAINING PROTEIN"/>
    <property type="match status" value="1"/>
</dbReference>
<feature type="domain" description="RRM" evidence="3">
    <location>
        <begin position="99"/>
        <end position="176"/>
    </location>
</feature>
<sequence>MTRRKPRFRVVVEPLRSSVTPAEIASLFHPLEVRSIVLSQHGGCFSATVALYTQRDMDIACLRNHTMFGGHQLRVYCPGTEPASPTHSEASEGIDMPQKNLYVLNVPLDVTTVQLERLFAQYGTVRHCVILSMLDGQARRRGFVDMDSPQEAQAALHATDGKVWFGYPLEVSFARVQRSGAPVDAEAAETPCSTLLVRGLVPAATIDADDVHALLAPHAAVAHVEFPETACGQDTFSVRVTLRST</sequence>
<dbReference type="SMART" id="SM00360">
    <property type="entry name" value="RRM"/>
    <property type="match status" value="2"/>
</dbReference>
<dbReference type="RefSeq" id="XP_060120597.1">
    <property type="nucleotide sequence ID" value="XM_060264614.1"/>
</dbReference>
<evidence type="ECO:0000256" key="2">
    <source>
        <dbReference type="PROSITE-ProRule" id="PRU00176"/>
    </source>
</evidence>
<organism evidence="4 5">
    <name type="scientific">Malassezia japonica</name>
    <dbReference type="NCBI Taxonomy" id="223818"/>
    <lineage>
        <taxon>Eukaryota</taxon>
        <taxon>Fungi</taxon>
        <taxon>Dikarya</taxon>
        <taxon>Basidiomycota</taxon>
        <taxon>Ustilaginomycotina</taxon>
        <taxon>Malasseziomycetes</taxon>
        <taxon>Malasseziales</taxon>
        <taxon>Malasseziaceae</taxon>
        <taxon>Malassezia</taxon>
    </lineage>
</organism>
<dbReference type="InterPro" id="IPR050502">
    <property type="entry name" value="Euk_RNA-bind_prot"/>
</dbReference>
<dbReference type="AlphaFoldDB" id="A0AAF0EZ23"/>
<keyword evidence="5" id="KW-1185">Reference proteome</keyword>
<evidence type="ECO:0000259" key="3">
    <source>
        <dbReference type="PROSITE" id="PS50102"/>
    </source>
</evidence>
<dbReference type="GO" id="GO:0003729">
    <property type="term" value="F:mRNA binding"/>
    <property type="evidence" value="ECO:0007669"/>
    <property type="project" value="TreeGrafter"/>
</dbReference>
<name>A0AAF0EZ23_9BASI</name>
<gene>
    <name evidence="4" type="ORF">MJAP1_000647</name>
</gene>
<accession>A0AAF0EZ23</accession>
<dbReference type="CDD" id="cd00590">
    <property type="entry name" value="RRM_SF"/>
    <property type="match status" value="1"/>
</dbReference>
<dbReference type="Proteomes" id="UP001217754">
    <property type="component" value="Chromosome 1"/>
</dbReference>
<evidence type="ECO:0000256" key="1">
    <source>
        <dbReference type="ARBA" id="ARBA00022884"/>
    </source>
</evidence>